<dbReference type="STRING" id="1302690.BUE76_03940"/>
<dbReference type="OrthoDB" id="9770517at2"/>
<dbReference type="InterPro" id="IPR003423">
    <property type="entry name" value="OMP_efflux"/>
</dbReference>
<proteinExistence type="inferred from homology"/>
<keyword evidence="2" id="KW-0564">Palmitate</keyword>
<reference evidence="4 5" key="1">
    <citation type="submission" date="2016-11" db="EMBL/GenBank/DDBJ databases">
        <authorList>
            <person name="Jaros S."/>
            <person name="Januszkiewicz K."/>
            <person name="Wedrychowicz H."/>
        </authorList>
    </citation>
    <scope>NUCLEOTIDE SEQUENCE [LARGE SCALE GENOMIC DNA]</scope>
    <source>
        <strain evidence="4 5">DSM 26897</strain>
    </source>
</reference>
<dbReference type="Pfam" id="PF02321">
    <property type="entry name" value="OEP"/>
    <property type="match status" value="2"/>
</dbReference>
<dbReference type="EMBL" id="FQUO01000012">
    <property type="protein sequence ID" value="SHF77363.1"/>
    <property type="molecule type" value="Genomic_DNA"/>
</dbReference>
<accession>A0A1M5EDL5</accession>
<keyword evidence="5" id="KW-1185">Reference proteome</keyword>
<keyword evidence="2" id="KW-1134">Transmembrane beta strand</keyword>
<comment type="similarity">
    <text evidence="1 2">Belongs to the outer membrane factor (OMF) (TC 1.B.17) family.</text>
</comment>
<dbReference type="Proteomes" id="UP000184368">
    <property type="component" value="Unassembled WGS sequence"/>
</dbReference>
<dbReference type="GO" id="GO:0005886">
    <property type="term" value="C:plasma membrane"/>
    <property type="evidence" value="ECO:0007669"/>
    <property type="project" value="UniProtKB-SubCell"/>
</dbReference>
<gene>
    <name evidence="4" type="ORF">SAMN05444008_1127</name>
</gene>
<evidence type="ECO:0000313" key="4">
    <source>
        <dbReference type="EMBL" id="SHF77363.1"/>
    </source>
</evidence>
<dbReference type="RefSeq" id="WP_073044850.1">
    <property type="nucleotide sequence ID" value="NZ_FQUO01000012.1"/>
</dbReference>
<dbReference type="GO" id="GO:0015562">
    <property type="term" value="F:efflux transmembrane transporter activity"/>
    <property type="evidence" value="ECO:0007669"/>
    <property type="project" value="InterPro"/>
</dbReference>
<dbReference type="AlphaFoldDB" id="A0A1M5EDL5"/>
<keyword evidence="2" id="KW-0812">Transmembrane</keyword>
<protein>
    <submittedName>
        <fullName evidence="4">Efflux transporter, outer membrane factor (OMF) lipoprotein, NodT family</fullName>
    </submittedName>
</protein>
<comment type="subcellular location">
    <subcellularLocation>
        <location evidence="2">Cell membrane</location>
        <topology evidence="2">Lipid-anchor</topology>
    </subcellularLocation>
</comment>
<keyword evidence="2 4" id="KW-0449">Lipoprotein</keyword>
<dbReference type="SUPFAM" id="SSF56954">
    <property type="entry name" value="Outer membrane efflux proteins (OEP)"/>
    <property type="match status" value="1"/>
</dbReference>
<dbReference type="Gene3D" id="2.20.200.10">
    <property type="entry name" value="Outer membrane efflux proteins (OEP)"/>
    <property type="match status" value="1"/>
</dbReference>
<evidence type="ECO:0000256" key="3">
    <source>
        <dbReference type="SAM" id="Coils"/>
    </source>
</evidence>
<dbReference type="Gene3D" id="1.20.1600.10">
    <property type="entry name" value="Outer membrane efflux proteins (OEP)"/>
    <property type="match status" value="1"/>
</dbReference>
<organism evidence="4 5">
    <name type="scientific">Cnuella takakiae</name>
    <dbReference type="NCBI Taxonomy" id="1302690"/>
    <lineage>
        <taxon>Bacteria</taxon>
        <taxon>Pseudomonadati</taxon>
        <taxon>Bacteroidota</taxon>
        <taxon>Chitinophagia</taxon>
        <taxon>Chitinophagales</taxon>
        <taxon>Chitinophagaceae</taxon>
        <taxon>Cnuella</taxon>
    </lineage>
</organism>
<evidence type="ECO:0000313" key="5">
    <source>
        <dbReference type="Proteomes" id="UP000184368"/>
    </source>
</evidence>
<keyword evidence="2" id="KW-0472">Membrane</keyword>
<dbReference type="NCBIfam" id="TIGR01845">
    <property type="entry name" value="outer_NodT"/>
    <property type="match status" value="1"/>
</dbReference>
<keyword evidence="3" id="KW-0175">Coiled coil</keyword>
<sequence length="476" mass="53595">MNKKSLNKITGLFLILLSLWGCTTIQDATKRESRTVPGQFKNAPDSANIADINWRTYFADNQLVALIDTALKNNQELNITLQELAISSNEIRARKGEYLPFAKIGTAAGVEKPGRYTRFGALEEQLQVKEGSRFPEPLQDYYLGASASWEVDIWKKLHNAKKAAISRYFASQEGRNFMVTNLIADIAEAYYELMALDNQLAIIQQSIEVQSGVLKVVRLQKESSRVTQLAVNRFEAQLLHTQNVQYEIRQRIVETENRLNYLTARFPQPIPRASTSFNTIRVDSFQSGIPAQLLVNRPDIRQAEFELAASRLDVQVARANFYPSLSISAGVGFQAFNAAYLLNPHSILYNLAGDLMAPLINKNAIKAAYNTATARQVQAVFKYEQTILNAYVDVLNQLSKIENASKSYDTKRQEVELLMQSVNIANNLFNSARADYSEVLLTQREALESKMELVEAKIKQLNAKVHIYRALGGGWK</sequence>
<dbReference type="PANTHER" id="PTHR30203">
    <property type="entry name" value="OUTER MEMBRANE CATION EFFLUX PROTEIN"/>
    <property type="match status" value="1"/>
</dbReference>
<name>A0A1M5EDL5_9BACT</name>
<dbReference type="InterPro" id="IPR010131">
    <property type="entry name" value="MdtP/NodT-like"/>
</dbReference>
<evidence type="ECO:0000256" key="1">
    <source>
        <dbReference type="ARBA" id="ARBA00007613"/>
    </source>
</evidence>
<dbReference type="PANTHER" id="PTHR30203:SF30">
    <property type="entry name" value="OUTER MEMBRANE PROTEIN-RELATED"/>
    <property type="match status" value="1"/>
</dbReference>
<feature type="coiled-coil region" evidence="3">
    <location>
        <begin position="437"/>
        <end position="471"/>
    </location>
</feature>
<evidence type="ECO:0000256" key="2">
    <source>
        <dbReference type="RuleBase" id="RU362097"/>
    </source>
</evidence>